<sequence>MNPTPGPDRAGPDHDGHEHIHRFLLLGKKKLFFYHLALYNPQSGHNYQAVFTFTIKDNGELRDMYLKDLAQHENERVFYSLRCPHHFELPELQRGKEFSVHLERVVVKPDGSRDFQQMTTTEVPVECKREDVLSFRKLGQLPYPEYLTYLIFGEGDEIHLAHQLAERPNWDEALTISAAAPIDPATLKKVPTLVIDSIQDAHDKLIESPLKKGQQYQGRIDGTGATIDFTVGRQGWWNHTSLNS</sequence>
<evidence type="ECO:0000313" key="2">
    <source>
        <dbReference type="EMBL" id="WUS21748.1"/>
    </source>
</evidence>
<dbReference type="EMBL" id="CP108473">
    <property type="protein sequence ID" value="WUS21748.1"/>
    <property type="molecule type" value="Genomic_DNA"/>
</dbReference>
<keyword evidence="4" id="KW-1185">Reference proteome</keyword>
<organism evidence="1 3">
    <name type="scientific">Streptomyces caniferus</name>
    <dbReference type="NCBI Taxonomy" id="285557"/>
    <lineage>
        <taxon>Bacteria</taxon>
        <taxon>Bacillati</taxon>
        <taxon>Actinomycetota</taxon>
        <taxon>Actinomycetes</taxon>
        <taxon>Kitasatosporales</taxon>
        <taxon>Streptomycetaceae</taxon>
        <taxon>Streptomyces</taxon>
    </lineage>
</organism>
<evidence type="ECO:0000313" key="4">
    <source>
        <dbReference type="Proteomes" id="UP001432292"/>
    </source>
</evidence>
<evidence type="ECO:0000313" key="3">
    <source>
        <dbReference type="Proteomes" id="UP000435837"/>
    </source>
</evidence>
<dbReference type="Proteomes" id="UP001432292">
    <property type="component" value="Chromosome"/>
</dbReference>
<accession>A0A640S867</accession>
<dbReference type="GeneID" id="96639707"/>
<reference evidence="1 3" key="1">
    <citation type="submission" date="2019-12" db="EMBL/GenBank/DDBJ databases">
        <title>Whole genome shotgun sequence of Streptomyces caniferus NBRC 15389.</title>
        <authorList>
            <person name="Ichikawa N."/>
            <person name="Kimura A."/>
            <person name="Kitahashi Y."/>
            <person name="Komaki H."/>
            <person name="Tamura T."/>
        </authorList>
    </citation>
    <scope>NUCLEOTIDE SEQUENCE [LARGE SCALE GENOMIC DNA]</scope>
    <source>
        <strain evidence="1 3">NBRC 15389</strain>
    </source>
</reference>
<evidence type="ECO:0000313" key="1">
    <source>
        <dbReference type="EMBL" id="GFE06596.1"/>
    </source>
</evidence>
<dbReference type="RefSeq" id="WP_159474447.1">
    <property type="nucleotide sequence ID" value="NZ_BAAATH010000013.1"/>
</dbReference>
<dbReference type="AlphaFoldDB" id="A0A640S867"/>
<name>A0A640S867_9ACTN</name>
<gene>
    <name evidence="2" type="ORF">OG727_05295</name>
    <name evidence="1" type="ORF">Scani_28640</name>
</gene>
<protein>
    <submittedName>
        <fullName evidence="1">Uncharacterized protein</fullName>
    </submittedName>
</protein>
<dbReference type="Proteomes" id="UP000435837">
    <property type="component" value="Unassembled WGS sequence"/>
</dbReference>
<proteinExistence type="predicted"/>
<dbReference type="OrthoDB" id="4521730at2"/>
<reference evidence="2" key="2">
    <citation type="submission" date="2022-10" db="EMBL/GenBank/DDBJ databases">
        <title>The complete genomes of actinobacterial strains from the NBC collection.</title>
        <authorList>
            <person name="Joergensen T.S."/>
            <person name="Alvarez Arevalo M."/>
            <person name="Sterndorff E.B."/>
            <person name="Faurdal D."/>
            <person name="Vuksanovic O."/>
            <person name="Mourched A.-S."/>
            <person name="Charusanti P."/>
            <person name="Shaw S."/>
            <person name="Blin K."/>
            <person name="Weber T."/>
        </authorList>
    </citation>
    <scope>NUCLEOTIDE SEQUENCE</scope>
    <source>
        <strain evidence="2">NBC_01256</strain>
    </source>
</reference>
<dbReference type="EMBL" id="BLIN01000003">
    <property type="protein sequence ID" value="GFE06596.1"/>
    <property type="molecule type" value="Genomic_DNA"/>
</dbReference>